<accession>A0A4U0WBI9</accession>
<evidence type="ECO:0000256" key="1">
    <source>
        <dbReference type="SAM" id="MobiDB-lite"/>
    </source>
</evidence>
<feature type="region of interest" description="Disordered" evidence="1">
    <location>
        <begin position="157"/>
        <end position="183"/>
    </location>
</feature>
<sequence length="942" mass="104089">VPATPVHTQGVAEGGTYDLWPRRAQPIFCPSAVQPDPYRDDAGCMSGPPRERYAHRPNPPLPPYMLASTATWQKISRHPQQLPEPTECSQNTQFHHYFPKLTSDQHSPISPTRPTQGRSLSQALEIQQRLAYAHLTQSATGRPSMLPGLVVEERLQDRDNGGSDTAQTPTGASALGFGRPSDWEYYNTSEEEEIDDTEGLSSENHQSVGAASLVSSHQPLAMSAEQNSDSSEVSSESEFWPTPPTPTPLNTRHHPSTFTGLQVSEQMEKLNVSSSASVVTDCFGKPSTERFQNQGGTTQNILPATSDGLVDASRRYAAMLQEVAKCQVAASKATTFYDFMAREAAFLGIDLTGSLFRAKKRRTTSILASATKRENAQVADETCDVGDYVGDSDDDDDDGDDDEEEAEEWGCSDAEECSNDQQGVLDALNRLSCEGEEPCKGAELDPIEDLRVQQRSVEAQADSPQTSAGAPHPLRRQHRSVRELIARGADLSLTRNIAAPASVTEADAYGYPERVERTVSHSASPVDDVALPITSVAVPTSVETPSQMSPAFPDNSVSAHAAAKLAPSTTSSSLKPQDFEENHEQANAKLAMLTQQLASLLPSVEMASLPHPEISRVWSAIDTIGADDTSFLKQLTDQWEIETKNLRIQLDRERELRQEETEEHFSQLFNEREIGYADIAILEARSKHEEFGRLANEEKAIYESYAGNVTHKAEVFVKGKLTDLNELYGECVGLLHDAEARSTISCDEDRLVAIFPVLLRVSQLMETRYIALTELAAEERRRRKKVIVQPLYAAGAIQSMKETEKAFDIEEKMALLQAAEAKNSRAQNLESILRAPAKANACRRGKRMKLRYEKQRYCFSALDRKSTRYIKESTPNDQTVAEASLGDSDVQRLRDSKARNAHSQRQMKDLEESVVVQTDEDGRQWMERFDAAVRAVSRPMGG</sequence>
<comment type="caution">
    <text evidence="2">The sequence shown here is derived from an EMBL/GenBank/DDBJ whole genome shotgun (WGS) entry which is preliminary data.</text>
</comment>
<feature type="compositionally biased region" description="Polar residues" evidence="1">
    <location>
        <begin position="454"/>
        <end position="468"/>
    </location>
</feature>
<dbReference type="Proteomes" id="UP000308768">
    <property type="component" value="Unassembled WGS sequence"/>
</dbReference>
<feature type="compositionally biased region" description="Polar residues" evidence="1">
    <location>
        <begin position="162"/>
        <end position="171"/>
    </location>
</feature>
<feature type="region of interest" description="Disordered" evidence="1">
    <location>
        <begin position="219"/>
        <end position="256"/>
    </location>
</feature>
<protein>
    <submittedName>
        <fullName evidence="2">Uncharacterized protein</fullName>
    </submittedName>
</protein>
<evidence type="ECO:0000313" key="2">
    <source>
        <dbReference type="EMBL" id="TKA59881.1"/>
    </source>
</evidence>
<gene>
    <name evidence="2" type="ORF">B0A49_12663</name>
</gene>
<organism evidence="2 3">
    <name type="scientific">Cryomyces minteri</name>
    <dbReference type="NCBI Taxonomy" id="331657"/>
    <lineage>
        <taxon>Eukaryota</taxon>
        <taxon>Fungi</taxon>
        <taxon>Dikarya</taxon>
        <taxon>Ascomycota</taxon>
        <taxon>Pezizomycotina</taxon>
        <taxon>Dothideomycetes</taxon>
        <taxon>Dothideomycetes incertae sedis</taxon>
        <taxon>Cryomyces</taxon>
    </lineage>
</organism>
<dbReference type="OrthoDB" id="1883964at2759"/>
<feature type="region of interest" description="Disordered" evidence="1">
    <location>
        <begin position="378"/>
        <end position="418"/>
    </location>
</feature>
<feature type="region of interest" description="Disordered" evidence="1">
    <location>
        <begin position="454"/>
        <end position="477"/>
    </location>
</feature>
<name>A0A4U0WBI9_9PEZI</name>
<feature type="compositionally biased region" description="Acidic residues" evidence="1">
    <location>
        <begin position="390"/>
        <end position="418"/>
    </location>
</feature>
<feature type="compositionally biased region" description="Low complexity" evidence="1">
    <location>
        <begin position="223"/>
        <end position="238"/>
    </location>
</feature>
<evidence type="ECO:0000313" key="3">
    <source>
        <dbReference type="Proteomes" id="UP000308768"/>
    </source>
</evidence>
<feature type="region of interest" description="Disordered" evidence="1">
    <location>
        <begin position="559"/>
        <end position="580"/>
    </location>
</feature>
<feature type="non-terminal residue" evidence="2">
    <location>
        <position position="1"/>
    </location>
</feature>
<keyword evidence="3" id="KW-1185">Reference proteome</keyword>
<dbReference type="AlphaFoldDB" id="A0A4U0WBI9"/>
<reference evidence="2 3" key="1">
    <citation type="submission" date="2017-03" db="EMBL/GenBank/DDBJ databases">
        <title>Genomes of endolithic fungi from Antarctica.</title>
        <authorList>
            <person name="Coleine C."/>
            <person name="Masonjones S."/>
            <person name="Stajich J.E."/>
        </authorList>
    </citation>
    <scope>NUCLEOTIDE SEQUENCE [LARGE SCALE GENOMIC DNA]</scope>
    <source>
        <strain evidence="2 3">CCFEE 5187</strain>
    </source>
</reference>
<proteinExistence type="predicted"/>
<dbReference type="EMBL" id="NAJN01001929">
    <property type="protein sequence ID" value="TKA59881.1"/>
    <property type="molecule type" value="Genomic_DNA"/>
</dbReference>